<sequence>MAHHTAATLSVTAQIGDPSLIFGLSGRAYAGLSFLAVLLTGVLLLVSRGGFVRQAVDSAIEGSPLAVFYGILPFVFVAFAGGYALNQLARAGVVSPLLSRGWSLITVLVGVGFGGLGFLVVGTYLTEIEGERRPWHGAVVGAVLSALPWLVVPALPALLLWFLGAAAGLGASTRRWVHGERTVETEARG</sequence>
<feature type="transmembrane region" description="Helical" evidence="1">
    <location>
        <begin position="28"/>
        <end position="46"/>
    </location>
</feature>
<gene>
    <name evidence="2" type="ORF">SAMN04487946_104120</name>
</gene>
<proteinExistence type="predicted"/>
<feature type="transmembrane region" description="Helical" evidence="1">
    <location>
        <begin position="66"/>
        <end position="85"/>
    </location>
</feature>
<dbReference type="Proteomes" id="UP000199170">
    <property type="component" value="Unassembled WGS sequence"/>
</dbReference>
<dbReference type="STRING" id="660517.SAMN04487946_104120"/>
<keyword evidence="1" id="KW-0472">Membrane</keyword>
<dbReference type="EMBL" id="FNPB01000004">
    <property type="protein sequence ID" value="SDX93326.1"/>
    <property type="molecule type" value="Genomic_DNA"/>
</dbReference>
<feature type="transmembrane region" description="Helical" evidence="1">
    <location>
        <begin position="105"/>
        <end position="126"/>
    </location>
</feature>
<dbReference type="RefSeq" id="WP_089766698.1">
    <property type="nucleotide sequence ID" value="NZ_FNPB01000004.1"/>
</dbReference>
<evidence type="ECO:0000313" key="2">
    <source>
        <dbReference type="EMBL" id="SDX93326.1"/>
    </source>
</evidence>
<accession>A0A1H3FQP3</accession>
<keyword evidence="1" id="KW-0812">Transmembrane</keyword>
<protein>
    <submittedName>
        <fullName evidence="2">Uncharacterized protein</fullName>
    </submittedName>
</protein>
<organism evidence="2 3">
    <name type="scientific">Halobellus clavatus</name>
    <dbReference type="NCBI Taxonomy" id="660517"/>
    <lineage>
        <taxon>Archaea</taxon>
        <taxon>Methanobacteriati</taxon>
        <taxon>Methanobacteriota</taxon>
        <taxon>Stenosarchaea group</taxon>
        <taxon>Halobacteria</taxon>
        <taxon>Halobacteriales</taxon>
        <taxon>Haloferacaceae</taxon>
        <taxon>Halobellus</taxon>
    </lineage>
</organism>
<dbReference type="OrthoDB" id="307871at2157"/>
<feature type="transmembrane region" description="Helical" evidence="1">
    <location>
        <begin position="138"/>
        <end position="163"/>
    </location>
</feature>
<evidence type="ECO:0000313" key="3">
    <source>
        <dbReference type="Proteomes" id="UP000199170"/>
    </source>
</evidence>
<evidence type="ECO:0000256" key="1">
    <source>
        <dbReference type="SAM" id="Phobius"/>
    </source>
</evidence>
<keyword evidence="3" id="KW-1185">Reference proteome</keyword>
<reference evidence="3" key="1">
    <citation type="submission" date="2016-10" db="EMBL/GenBank/DDBJ databases">
        <authorList>
            <person name="Varghese N."/>
            <person name="Submissions S."/>
        </authorList>
    </citation>
    <scope>NUCLEOTIDE SEQUENCE [LARGE SCALE GENOMIC DNA]</scope>
    <source>
        <strain evidence="3">CGMCC 1.10118</strain>
    </source>
</reference>
<dbReference type="AlphaFoldDB" id="A0A1H3FQP3"/>
<keyword evidence="1" id="KW-1133">Transmembrane helix</keyword>
<name>A0A1H3FQP3_9EURY</name>